<reference evidence="3 4" key="1">
    <citation type="journal article" date="2017" name="Nat. Ecol. Evol.">
        <title>Scallop genome provides insights into evolution of bilaterian karyotype and development.</title>
        <authorList>
            <person name="Wang S."/>
            <person name="Zhang J."/>
            <person name="Jiao W."/>
            <person name="Li J."/>
            <person name="Xun X."/>
            <person name="Sun Y."/>
            <person name="Guo X."/>
            <person name="Huan P."/>
            <person name="Dong B."/>
            <person name="Zhang L."/>
            <person name="Hu X."/>
            <person name="Sun X."/>
            <person name="Wang J."/>
            <person name="Zhao C."/>
            <person name="Wang Y."/>
            <person name="Wang D."/>
            <person name="Huang X."/>
            <person name="Wang R."/>
            <person name="Lv J."/>
            <person name="Li Y."/>
            <person name="Zhang Z."/>
            <person name="Liu B."/>
            <person name="Lu W."/>
            <person name="Hui Y."/>
            <person name="Liang J."/>
            <person name="Zhou Z."/>
            <person name="Hou R."/>
            <person name="Li X."/>
            <person name="Liu Y."/>
            <person name="Li H."/>
            <person name="Ning X."/>
            <person name="Lin Y."/>
            <person name="Zhao L."/>
            <person name="Xing Q."/>
            <person name="Dou J."/>
            <person name="Li Y."/>
            <person name="Mao J."/>
            <person name="Guo H."/>
            <person name="Dou H."/>
            <person name="Li T."/>
            <person name="Mu C."/>
            <person name="Jiang W."/>
            <person name="Fu Q."/>
            <person name="Fu X."/>
            <person name="Miao Y."/>
            <person name="Liu J."/>
            <person name="Yu Q."/>
            <person name="Li R."/>
            <person name="Liao H."/>
            <person name="Li X."/>
            <person name="Kong Y."/>
            <person name="Jiang Z."/>
            <person name="Chourrout D."/>
            <person name="Li R."/>
            <person name="Bao Z."/>
        </authorList>
    </citation>
    <scope>NUCLEOTIDE SEQUENCE [LARGE SCALE GENOMIC DNA]</scope>
    <source>
        <strain evidence="3 4">PY_sf001</strain>
    </source>
</reference>
<feature type="compositionally biased region" description="Polar residues" evidence="2">
    <location>
        <begin position="1201"/>
        <end position="1220"/>
    </location>
</feature>
<dbReference type="PANTHER" id="PTHR15721">
    <property type="entry name" value="KIAA0586 PROTEIN"/>
    <property type="match status" value="1"/>
</dbReference>
<feature type="region of interest" description="Disordered" evidence="2">
    <location>
        <begin position="717"/>
        <end position="873"/>
    </location>
</feature>
<feature type="compositionally biased region" description="Basic and acidic residues" evidence="2">
    <location>
        <begin position="1101"/>
        <end position="1118"/>
    </location>
</feature>
<comment type="caution">
    <text evidence="3">The sequence shown here is derived from an EMBL/GenBank/DDBJ whole genome shotgun (WGS) entry which is preliminary data.</text>
</comment>
<evidence type="ECO:0000256" key="2">
    <source>
        <dbReference type="SAM" id="MobiDB-lite"/>
    </source>
</evidence>
<feature type="compositionally biased region" description="Low complexity" evidence="2">
    <location>
        <begin position="1128"/>
        <end position="1139"/>
    </location>
</feature>
<feature type="region of interest" description="Disordered" evidence="2">
    <location>
        <begin position="242"/>
        <end position="270"/>
    </location>
</feature>
<feature type="compositionally biased region" description="Low complexity" evidence="2">
    <location>
        <begin position="853"/>
        <end position="868"/>
    </location>
</feature>
<evidence type="ECO:0000256" key="1">
    <source>
        <dbReference type="SAM" id="Coils"/>
    </source>
</evidence>
<feature type="compositionally biased region" description="Polar residues" evidence="2">
    <location>
        <begin position="1050"/>
        <end position="1074"/>
    </location>
</feature>
<dbReference type="GO" id="GO:0007224">
    <property type="term" value="P:smoothened signaling pathway"/>
    <property type="evidence" value="ECO:0007669"/>
    <property type="project" value="InterPro"/>
</dbReference>
<sequence>MTAEELLGPSPLDPYLVLPDVVPTSPYKSVPDLGIQRVNAPVLTTAAFQDARQVLKQVGQNKEFLEANLESVLRTRHEVEVYSMLENLYQDSSVTERARLQHKVNDWVADLREQVDREVTDEVVMKELQKKHLRPMFPTKEPQVAPTVTKKSYRTTARGTLGARVDTGLNRDSTKSAVGPSLGRIPGPSMGKAPRFTEKETKTTTMARKPAIKGPPPRHPPPVSEENMYRVYGKAVYDNKRTTQKDPYLHYQNKNVPKPRSPGRPSQALDISGGIEVRSAKSQTKGGMKQFYFSPATGSFIPVASVTSAAPIPGQLIQMAVPLGGPRMEGGLTAKLTTSGPVTSTPVPRPQVTASRNVALVSVPSGEEEEQISPQPELAKQVLPPVDIDTDLSEESFVRSKTGEVHLKSPSKTHFEVTFHEDLQTGATPKDWRNQATLDDLSEDLSPETAPGLALPGYCAPSPPPEPVEIPAFPPMVSGAEKLAQASDLIAADIKSRDLLENKAAEWIEHEIMAHIISELYPLKPEKPRELDHVVYEESEDSMADDREQSMFMMDAIGRDGLQMFVDMGQPVDSPLVDALIKEVLLEKVTTLLGQRPGDETTVQKEATEGRTEVKLGASMKGHDTGRVATGISPEDEYAGMLRTPEPTPKASPISSPVRVLSPPVTPPSSPPVLAPSKFVQEPRVVPLELEPEDVTESIDISEEIRALREKLVPVGGESREAIHDVETPTPSPVPEPLQEEKEERPLTPPLPSPRRPPTQPVLHVPVAVEEPPAPVPVPAPQQEKMLDVVPSPQPWGDPESPLPEENPDFRDDYMDDGANQHKPYALSVAPADESLAFPLEHVPSPPPKSPVRRLSPSPTPSETETTSIMSSVSDTYNMSVSEGQWLLSKSEGEMADFNLDEAALKRMAMQARQTGDISTASTFRDASELEEDMTDLQASEGEFQYKGQIEPEKDPMLLLLSRLQRHPPDPTPVSLPAAGQYDMSSQQVYDLLNHTGLSTGEVFMNGASVQRSQGEVIRVMQTQQSVGEVLENEQPTRDSNREAARSSYGFTHSNGVSQSNGFTHSNGVSQSNDLPIRNGSPMRMTDLRSQSIQEESEPEPTPRDDSYKEHMHTRNERPQATPSQDARPSSSRGRQSPGMKGSSTPGGVSLGAGRISPGKPAMKKPPPATPSSGLPNKTMSTTIPRTVQIRESDEQENRYSQEGGTTMSDQGTRTFTPDQMNMDDLIKSGYLTQSRSGEFGQSGGMSQSFGQSGRLSQSYDQASAMSQSLDNKNDMRESTDSYATRQINRGKSLGLTYSMEESLAATDSLDESELRQLATTGTLKMSVRMPALGDMEDDSERQSEFEMTDTL</sequence>
<dbReference type="STRING" id="6573.A0A210QRL5"/>
<feature type="region of interest" description="Disordered" evidence="2">
    <location>
        <begin position="165"/>
        <end position="225"/>
    </location>
</feature>
<dbReference type="EMBL" id="NEDP02002277">
    <property type="protein sequence ID" value="OWF51359.1"/>
    <property type="molecule type" value="Genomic_DNA"/>
</dbReference>
<organism evidence="3 4">
    <name type="scientific">Mizuhopecten yessoensis</name>
    <name type="common">Japanese scallop</name>
    <name type="synonym">Patinopecten yessoensis</name>
    <dbReference type="NCBI Taxonomy" id="6573"/>
    <lineage>
        <taxon>Eukaryota</taxon>
        <taxon>Metazoa</taxon>
        <taxon>Spiralia</taxon>
        <taxon>Lophotrochozoa</taxon>
        <taxon>Mollusca</taxon>
        <taxon>Bivalvia</taxon>
        <taxon>Autobranchia</taxon>
        <taxon>Pteriomorphia</taxon>
        <taxon>Pectinida</taxon>
        <taxon>Pectinoidea</taxon>
        <taxon>Pectinidae</taxon>
        <taxon>Mizuhopecten</taxon>
    </lineage>
</organism>
<feature type="compositionally biased region" description="Pro residues" evidence="2">
    <location>
        <begin position="747"/>
        <end position="760"/>
    </location>
</feature>
<proteinExistence type="predicted"/>
<feature type="region of interest" description="Disordered" evidence="2">
    <location>
        <begin position="1050"/>
        <end position="1220"/>
    </location>
</feature>
<dbReference type="GO" id="GO:0005814">
    <property type="term" value="C:centriole"/>
    <property type="evidence" value="ECO:0007669"/>
    <property type="project" value="TreeGrafter"/>
</dbReference>
<dbReference type="InterPro" id="IPR029246">
    <property type="entry name" value="TALPID3"/>
</dbReference>
<keyword evidence="1" id="KW-0175">Coiled coil</keyword>
<feature type="compositionally biased region" description="Polar residues" evidence="2">
    <location>
        <begin position="1255"/>
        <end position="1271"/>
    </location>
</feature>
<feature type="compositionally biased region" description="Basic and acidic residues" evidence="2">
    <location>
        <begin position="717"/>
        <end position="727"/>
    </location>
</feature>
<feature type="region of interest" description="Disordered" evidence="2">
    <location>
        <begin position="1235"/>
        <end position="1287"/>
    </location>
</feature>
<accession>A0A210QRL5</accession>
<feature type="compositionally biased region" description="Polar residues" evidence="2">
    <location>
        <begin position="1174"/>
        <end position="1186"/>
    </location>
</feature>
<evidence type="ECO:0000313" key="3">
    <source>
        <dbReference type="EMBL" id="OWF51359.1"/>
    </source>
</evidence>
<feature type="compositionally biased region" description="Low complexity" evidence="2">
    <location>
        <begin position="1237"/>
        <end position="1254"/>
    </location>
</feature>
<feature type="region of interest" description="Disordered" evidence="2">
    <location>
        <begin position="1321"/>
        <end position="1352"/>
    </location>
</feature>
<dbReference type="OrthoDB" id="10057439at2759"/>
<keyword evidence="4" id="KW-1185">Reference proteome</keyword>
<feature type="region of interest" description="Disordered" evidence="2">
    <location>
        <begin position="644"/>
        <end position="676"/>
    </location>
</feature>
<dbReference type="Proteomes" id="UP000242188">
    <property type="component" value="Unassembled WGS sequence"/>
</dbReference>
<dbReference type="GO" id="GO:0036064">
    <property type="term" value="C:ciliary basal body"/>
    <property type="evidence" value="ECO:0007669"/>
    <property type="project" value="TreeGrafter"/>
</dbReference>
<evidence type="ECO:0000313" key="4">
    <source>
        <dbReference type="Proteomes" id="UP000242188"/>
    </source>
</evidence>
<feature type="compositionally biased region" description="Low complexity" evidence="2">
    <location>
        <begin position="652"/>
        <end position="663"/>
    </location>
</feature>
<feature type="coiled-coil region" evidence="1">
    <location>
        <begin position="48"/>
        <end position="75"/>
    </location>
</feature>
<feature type="compositionally biased region" description="Pro residues" evidence="2">
    <location>
        <begin position="664"/>
        <end position="674"/>
    </location>
</feature>
<feature type="compositionally biased region" description="Pro residues" evidence="2">
    <location>
        <begin position="213"/>
        <end position="223"/>
    </location>
</feature>
<dbReference type="PANTHER" id="PTHR15721:SF2">
    <property type="entry name" value="PROTEIN TALPID3"/>
    <property type="match status" value="1"/>
</dbReference>
<gene>
    <name evidence="3" type="ORF">KP79_PYT09864</name>
</gene>
<name>A0A210QRL5_MIZYE</name>
<protein>
    <submittedName>
        <fullName evidence="3">Protein TALPID3</fullName>
    </submittedName>
</protein>
<feature type="compositionally biased region" description="Basic and acidic residues" evidence="2">
    <location>
        <begin position="1189"/>
        <end position="1200"/>
    </location>
</feature>
<dbReference type="Pfam" id="PF15324">
    <property type="entry name" value="TALPID3"/>
    <property type="match status" value="1"/>
</dbReference>